<gene>
    <name evidence="2" type="ORF">COV72_02725</name>
</gene>
<name>A0A2H0M1F1_9BACT</name>
<dbReference type="Proteomes" id="UP000229641">
    <property type="component" value="Unassembled WGS sequence"/>
</dbReference>
<comment type="caution">
    <text evidence="2">The sequence shown here is derived from an EMBL/GenBank/DDBJ whole genome shotgun (WGS) entry which is preliminary data.</text>
</comment>
<dbReference type="InterPro" id="IPR029068">
    <property type="entry name" value="Glyas_Bleomycin-R_OHBP_Dase"/>
</dbReference>
<dbReference type="SUPFAM" id="SSF54593">
    <property type="entry name" value="Glyoxalase/Bleomycin resistance protein/Dihydroxybiphenyl dioxygenase"/>
    <property type="match status" value="1"/>
</dbReference>
<evidence type="ECO:0000259" key="1">
    <source>
        <dbReference type="PROSITE" id="PS51819"/>
    </source>
</evidence>
<sequence>MYRKIKTCAYAHIGIFSNKPLSLIRFYENIFGFSKEKQSLIPKNIIKKIFGIDCGCLMTVLSKGHIRLEIFSARSIKFKKQIKNFRGLNHWGYFVKDKARFVKYLLKSGVKIRKIKRGSHFVYFASDPEKNLIEIMEPPT</sequence>
<reference evidence="2 3" key="1">
    <citation type="submission" date="2017-09" db="EMBL/GenBank/DDBJ databases">
        <title>Depth-based differentiation of microbial function through sediment-hosted aquifers and enrichment of novel symbionts in the deep terrestrial subsurface.</title>
        <authorList>
            <person name="Probst A.J."/>
            <person name="Ladd B."/>
            <person name="Jarett J.K."/>
            <person name="Geller-Mcgrath D.E."/>
            <person name="Sieber C.M."/>
            <person name="Emerson J.B."/>
            <person name="Anantharaman K."/>
            <person name="Thomas B.C."/>
            <person name="Malmstrom R."/>
            <person name="Stieglmeier M."/>
            <person name="Klingl A."/>
            <person name="Woyke T."/>
            <person name="Ryan C.M."/>
            <person name="Banfield J.F."/>
        </authorList>
    </citation>
    <scope>NUCLEOTIDE SEQUENCE [LARGE SCALE GENOMIC DNA]</scope>
    <source>
        <strain evidence="2">CG11_big_fil_rev_8_21_14_0_20_42_13</strain>
    </source>
</reference>
<proteinExistence type="predicted"/>
<dbReference type="InterPro" id="IPR004360">
    <property type="entry name" value="Glyas_Fos-R_dOase_dom"/>
</dbReference>
<dbReference type="InterPro" id="IPR037523">
    <property type="entry name" value="VOC_core"/>
</dbReference>
<dbReference type="Gene3D" id="3.10.180.10">
    <property type="entry name" value="2,3-Dihydroxybiphenyl 1,2-Dioxygenase, domain 1"/>
    <property type="match status" value="1"/>
</dbReference>
<dbReference type="AlphaFoldDB" id="A0A2H0M1F1"/>
<accession>A0A2H0M1F1</accession>
<evidence type="ECO:0000313" key="3">
    <source>
        <dbReference type="Proteomes" id="UP000229641"/>
    </source>
</evidence>
<dbReference type="EMBL" id="PCWA01000035">
    <property type="protein sequence ID" value="PIQ89555.1"/>
    <property type="molecule type" value="Genomic_DNA"/>
</dbReference>
<organism evidence="2 3">
    <name type="scientific">Candidatus Ghiorseimicrobium undicola</name>
    <dbReference type="NCBI Taxonomy" id="1974746"/>
    <lineage>
        <taxon>Bacteria</taxon>
        <taxon>Pseudomonadati</taxon>
        <taxon>Candidatus Omnitrophota</taxon>
        <taxon>Candidatus Ghiorseimicrobium</taxon>
    </lineage>
</organism>
<evidence type="ECO:0000313" key="2">
    <source>
        <dbReference type="EMBL" id="PIQ89555.1"/>
    </source>
</evidence>
<protein>
    <recommendedName>
        <fullName evidence="1">VOC domain-containing protein</fullName>
    </recommendedName>
</protein>
<dbReference type="Pfam" id="PF00903">
    <property type="entry name" value="Glyoxalase"/>
    <property type="match status" value="1"/>
</dbReference>
<feature type="domain" description="VOC" evidence="1">
    <location>
        <begin position="9"/>
        <end position="138"/>
    </location>
</feature>
<dbReference type="PROSITE" id="PS51819">
    <property type="entry name" value="VOC"/>
    <property type="match status" value="1"/>
</dbReference>